<evidence type="ECO:0000313" key="2">
    <source>
        <dbReference type="EMBL" id="KDO62665.1"/>
    </source>
</evidence>
<feature type="transmembrane region" description="Helical" evidence="1">
    <location>
        <begin position="42"/>
        <end position="65"/>
    </location>
</feature>
<proteinExistence type="predicted"/>
<gene>
    <name evidence="2" type="ORF">CISIN_1g043636mg</name>
</gene>
<evidence type="ECO:0000256" key="1">
    <source>
        <dbReference type="SAM" id="Phobius"/>
    </source>
</evidence>
<dbReference type="AlphaFoldDB" id="A0A067F976"/>
<keyword evidence="1" id="KW-0472">Membrane</keyword>
<evidence type="ECO:0000313" key="3">
    <source>
        <dbReference type="Proteomes" id="UP000027120"/>
    </source>
</evidence>
<sequence>MEIETRMKMKWIGCYMPLLSNRRWWYKYCPILDGLGDKFGCFISNVASIFVVRVGIFFLLFHYYAPCTLRLQAKLLG</sequence>
<keyword evidence="3" id="KW-1185">Reference proteome</keyword>
<organism evidence="2 3">
    <name type="scientific">Citrus sinensis</name>
    <name type="common">Sweet orange</name>
    <name type="synonym">Citrus aurantium var. sinensis</name>
    <dbReference type="NCBI Taxonomy" id="2711"/>
    <lineage>
        <taxon>Eukaryota</taxon>
        <taxon>Viridiplantae</taxon>
        <taxon>Streptophyta</taxon>
        <taxon>Embryophyta</taxon>
        <taxon>Tracheophyta</taxon>
        <taxon>Spermatophyta</taxon>
        <taxon>Magnoliopsida</taxon>
        <taxon>eudicotyledons</taxon>
        <taxon>Gunneridae</taxon>
        <taxon>Pentapetalae</taxon>
        <taxon>rosids</taxon>
        <taxon>malvids</taxon>
        <taxon>Sapindales</taxon>
        <taxon>Rutaceae</taxon>
        <taxon>Aurantioideae</taxon>
        <taxon>Citrus</taxon>
    </lineage>
</organism>
<protein>
    <submittedName>
        <fullName evidence="2">Uncharacterized protein</fullName>
    </submittedName>
</protein>
<name>A0A067F976_CITSI</name>
<keyword evidence="1" id="KW-0812">Transmembrane</keyword>
<reference evidence="2 3" key="1">
    <citation type="submission" date="2014-04" db="EMBL/GenBank/DDBJ databases">
        <authorList>
            <consortium name="International Citrus Genome Consortium"/>
            <person name="Gmitter F."/>
            <person name="Chen C."/>
            <person name="Farmerie W."/>
            <person name="Harkins T."/>
            <person name="Desany B."/>
            <person name="Mohiuddin M."/>
            <person name="Kodira C."/>
            <person name="Borodovsky M."/>
            <person name="Lomsadze A."/>
            <person name="Burns P."/>
            <person name="Jenkins J."/>
            <person name="Prochnik S."/>
            <person name="Shu S."/>
            <person name="Chapman J."/>
            <person name="Pitluck S."/>
            <person name="Schmutz J."/>
            <person name="Rokhsar D."/>
        </authorList>
    </citation>
    <scope>NUCLEOTIDE SEQUENCE</scope>
</reference>
<accession>A0A067F976</accession>
<dbReference type="EMBL" id="KK784918">
    <property type="protein sequence ID" value="KDO62665.1"/>
    <property type="molecule type" value="Genomic_DNA"/>
</dbReference>
<dbReference type="Proteomes" id="UP000027120">
    <property type="component" value="Unassembled WGS sequence"/>
</dbReference>
<keyword evidence="1" id="KW-1133">Transmembrane helix</keyword>